<gene>
    <name evidence="4" type="ORF">KSZ_71440</name>
</gene>
<dbReference type="PANTHER" id="PTHR43877:SF2">
    <property type="entry name" value="AMINOALKYLPHOSPHONATE N-ACETYLTRANSFERASE-RELATED"/>
    <property type="match status" value="1"/>
</dbReference>
<sequence length="163" mass="18920">MKRSTIRSATEKDIDELVSLYIDFHEFHVRGVPDRLHKPDAYDETTLRNTLRELIQRQDAQIFVVEGDAGKLIGLAEVYVRQDEPHPLSIAHRYGYLQSLLIAEPFRKGGLGKQLVAAAHQWAKEQQATEMRVETWEFAEGPLYFYETLGYRTLKRDLVINFD</sequence>
<evidence type="ECO:0000313" key="5">
    <source>
        <dbReference type="Proteomes" id="UP000635565"/>
    </source>
</evidence>
<dbReference type="Pfam" id="PF00583">
    <property type="entry name" value="Acetyltransf_1"/>
    <property type="match status" value="1"/>
</dbReference>
<dbReference type="PROSITE" id="PS51186">
    <property type="entry name" value="GNAT"/>
    <property type="match status" value="1"/>
</dbReference>
<dbReference type="CDD" id="cd04301">
    <property type="entry name" value="NAT_SF"/>
    <property type="match status" value="1"/>
</dbReference>
<organism evidence="4 5">
    <name type="scientific">Dictyobacter formicarum</name>
    <dbReference type="NCBI Taxonomy" id="2778368"/>
    <lineage>
        <taxon>Bacteria</taxon>
        <taxon>Bacillati</taxon>
        <taxon>Chloroflexota</taxon>
        <taxon>Ktedonobacteria</taxon>
        <taxon>Ktedonobacterales</taxon>
        <taxon>Dictyobacteraceae</taxon>
        <taxon>Dictyobacter</taxon>
    </lineage>
</organism>
<dbReference type="PANTHER" id="PTHR43877">
    <property type="entry name" value="AMINOALKYLPHOSPHONATE N-ACETYLTRANSFERASE-RELATED-RELATED"/>
    <property type="match status" value="1"/>
</dbReference>
<keyword evidence="5" id="KW-1185">Reference proteome</keyword>
<dbReference type="InterPro" id="IPR050832">
    <property type="entry name" value="Bact_Acetyltransf"/>
</dbReference>
<keyword evidence="2" id="KW-0012">Acyltransferase</keyword>
<dbReference type="RefSeq" id="WP_201366669.1">
    <property type="nucleotide sequence ID" value="NZ_BNJJ01000032.1"/>
</dbReference>
<keyword evidence="1" id="KW-0808">Transferase</keyword>
<dbReference type="Proteomes" id="UP000635565">
    <property type="component" value="Unassembled WGS sequence"/>
</dbReference>
<dbReference type="InterPro" id="IPR016181">
    <property type="entry name" value="Acyl_CoA_acyltransferase"/>
</dbReference>
<evidence type="ECO:0000256" key="1">
    <source>
        <dbReference type="ARBA" id="ARBA00022679"/>
    </source>
</evidence>
<dbReference type="InterPro" id="IPR000182">
    <property type="entry name" value="GNAT_dom"/>
</dbReference>
<proteinExistence type="predicted"/>
<evidence type="ECO:0000259" key="3">
    <source>
        <dbReference type="PROSITE" id="PS51186"/>
    </source>
</evidence>
<evidence type="ECO:0000313" key="4">
    <source>
        <dbReference type="EMBL" id="GHO89138.1"/>
    </source>
</evidence>
<protein>
    <recommendedName>
        <fullName evidence="3">N-acetyltransferase domain-containing protein</fullName>
    </recommendedName>
</protein>
<comment type="caution">
    <text evidence="4">The sequence shown here is derived from an EMBL/GenBank/DDBJ whole genome shotgun (WGS) entry which is preliminary data.</text>
</comment>
<name>A0ABQ3VUA4_9CHLR</name>
<dbReference type="EMBL" id="BNJJ01000032">
    <property type="protein sequence ID" value="GHO89138.1"/>
    <property type="molecule type" value="Genomic_DNA"/>
</dbReference>
<accession>A0ABQ3VUA4</accession>
<evidence type="ECO:0000256" key="2">
    <source>
        <dbReference type="ARBA" id="ARBA00023315"/>
    </source>
</evidence>
<reference evidence="4 5" key="1">
    <citation type="journal article" date="2021" name="Int. J. Syst. Evol. Microbiol.">
        <title>Reticulibacter mediterranei gen. nov., sp. nov., within the new family Reticulibacteraceae fam. nov., and Ktedonospora formicarum gen. nov., sp. nov., Ktedonobacter robiniae sp. nov., Dictyobacter formicarum sp. nov. and Dictyobacter arantiisoli sp. nov., belonging to the class Ktedonobacteria.</title>
        <authorList>
            <person name="Yabe S."/>
            <person name="Zheng Y."/>
            <person name="Wang C.M."/>
            <person name="Sakai Y."/>
            <person name="Abe K."/>
            <person name="Yokota A."/>
            <person name="Donadio S."/>
            <person name="Cavaletti L."/>
            <person name="Monciardini P."/>
        </authorList>
    </citation>
    <scope>NUCLEOTIDE SEQUENCE [LARGE SCALE GENOMIC DNA]</scope>
    <source>
        <strain evidence="4 5">SOSP1-9</strain>
    </source>
</reference>
<dbReference type="SUPFAM" id="SSF55729">
    <property type="entry name" value="Acyl-CoA N-acyltransferases (Nat)"/>
    <property type="match status" value="1"/>
</dbReference>
<feature type="domain" description="N-acetyltransferase" evidence="3">
    <location>
        <begin position="4"/>
        <end position="163"/>
    </location>
</feature>
<dbReference type="Gene3D" id="3.40.630.30">
    <property type="match status" value="1"/>
</dbReference>